<gene>
    <name evidence="1" type="ORF">CSSPTR1EN2_LOCUS12852</name>
</gene>
<sequence length="87" mass="9457">MLTPSVRSTTEVDLNRPMQEGLVITPFDYEALPPPASSSQGGTFLVDVSFLVLLRGGDDAPVTLDFLPSSNTLLMLFCFDSVSKYRA</sequence>
<proteinExistence type="predicted"/>
<evidence type="ECO:0000313" key="1">
    <source>
        <dbReference type="EMBL" id="CAK9215679.1"/>
    </source>
</evidence>
<reference evidence="1" key="1">
    <citation type="submission" date="2024-02" db="EMBL/GenBank/DDBJ databases">
        <authorList>
            <consortium name="ELIXIR-Norway"/>
            <consortium name="Elixir Norway"/>
        </authorList>
    </citation>
    <scope>NUCLEOTIDE SEQUENCE</scope>
</reference>
<organism evidence="1 2">
    <name type="scientific">Sphagnum troendelagicum</name>
    <dbReference type="NCBI Taxonomy" id="128251"/>
    <lineage>
        <taxon>Eukaryota</taxon>
        <taxon>Viridiplantae</taxon>
        <taxon>Streptophyta</taxon>
        <taxon>Embryophyta</taxon>
        <taxon>Bryophyta</taxon>
        <taxon>Sphagnophytina</taxon>
        <taxon>Sphagnopsida</taxon>
        <taxon>Sphagnales</taxon>
        <taxon>Sphagnaceae</taxon>
        <taxon>Sphagnum</taxon>
    </lineage>
</organism>
<name>A0ABP0UA15_9BRYO</name>
<dbReference type="Proteomes" id="UP001497512">
    <property type="component" value="Chromosome 2"/>
</dbReference>
<keyword evidence="2" id="KW-1185">Reference proteome</keyword>
<dbReference type="EMBL" id="OZ019894">
    <property type="protein sequence ID" value="CAK9215679.1"/>
    <property type="molecule type" value="Genomic_DNA"/>
</dbReference>
<protein>
    <submittedName>
        <fullName evidence="1">Uncharacterized protein</fullName>
    </submittedName>
</protein>
<evidence type="ECO:0000313" key="2">
    <source>
        <dbReference type="Proteomes" id="UP001497512"/>
    </source>
</evidence>
<accession>A0ABP0UA15</accession>